<dbReference type="PANTHER" id="PTHR43712">
    <property type="entry name" value="PUTATIVE (AFU_ORTHOLOGUE AFUA_4G14580)-RELATED"/>
    <property type="match status" value="1"/>
</dbReference>
<evidence type="ECO:0000256" key="2">
    <source>
        <dbReference type="ARBA" id="ARBA00022679"/>
    </source>
</evidence>
<dbReference type="SUPFAM" id="SSF53335">
    <property type="entry name" value="S-adenosyl-L-methionine-dependent methyltransferases"/>
    <property type="match status" value="1"/>
</dbReference>
<keyword evidence="2 7" id="KW-0808">Transferase</keyword>
<feature type="domain" description="O-methyltransferase C-terminal" evidence="5">
    <location>
        <begin position="110"/>
        <end position="323"/>
    </location>
</feature>
<evidence type="ECO:0000313" key="8">
    <source>
        <dbReference type="Proteomes" id="UP000034883"/>
    </source>
</evidence>
<dbReference type="Pfam" id="PF00891">
    <property type="entry name" value="Methyltransf_2"/>
    <property type="match status" value="1"/>
</dbReference>
<accession>A0A0F6VYR9</accession>
<dbReference type="GO" id="GO:0008171">
    <property type="term" value="F:O-methyltransferase activity"/>
    <property type="evidence" value="ECO:0007669"/>
    <property type="project" value="InterPro"/>
</dbReference>
<evidence type="ECO:0000256" key="3">
    <source>
        <dbReference type="ARBA" id="ARBA00022691"/>
    </source>
</evidence>
<reference evidence="7 8" key="1">
    <citation type="submission" date="2015-03" db="EMBL/GenBank/DDBJ databases">
        <title>Genome assembly of Sandaracinus amylolyticus DSM 53668.</title>
        <authorList>
            <person name="Sharma G."/>
            <person name="Subramanian S."/>
        </authorList>
    </citation>
    <scope>NUCLEOTIDE SEQUENCE [LARGE SCALE GENOMIC DNA]</scope>
    <source>
        <strain evidence="7 8">DSM 53668</strain>
    </source>
</reference>
<dbReference type="Proteomes" id="UP000034883">
    <property type="component" value="Chromosome"/>
</dbReference>
<dbReference type="InterPro" id="IPR001077">
    <property type="entry name" value="COMT_C"/>
</dbReference>
<evidence type="ECO:0000256" key="1">
    <source>
        <dbReference type="ARBA" id="ARBA00022603"/>
    </source>
</evidence>
<gene>
    <name evidence="7" type="ORF">DB32_000205</name>
</gene>
<dbReference type="InterPro" id="IPR036388">
    <property type="entry name" value="WH-like_DNA-bd_sf"/>
</dbReference>
<dbReference type="EMBL" id="CP011125">
    <property type="protein sequence ID" value="AKF03056.1"/>
    <property type="molecule type" value="Genomic_DNA"/>
</dbReference>
<dbReference type="OrthoDB" id="9766840at2"/>
<dbReference type="RefSeq" id="WP_053230534.1">
    <property type="nucleotide sequence ID" value="NZ_CP011125.1"/>
</dbReference>
<evidence type="ECO:0000256" key="4">
    <source>
        <dbReference type="PIRSR" id="PIRSR005739-1"/>
    </source>
</evidence>
<dbReference type="Pfam" id="PF08100">
    <property type="entry name" value="Dimerisation"/>
    <property type="match status" value="1"/>
</dbReference>
<dbReference type="GO" id="GO:0046983">
    <property type="term" value="F:protein dimerization activity"/>
    <property type="evidence" value="ECO:0007669"/>
    <property type="project" value="InterPro"/>
</dbReference>
<organism evidence="7 8">
    <name type="scientific">Sandaracinus amylolyticus</name>
    <dbReference type="NCBI Taxonomy" id="927083"/>
    <lineage>
        <taxon>Bacteria</taxon>
        <taxon>Pseudomonadati</taxon>
        <taxon>Myxococcota</taxon>
        <taxon>Polyangia</taxon>
        <taxon>Polyangiales</taxon>
        <taxon>Sandaracinaceae</taxon>
        <taxon>Sandaracinus</taxon>
    </lineage>
</organism>
<keyword evidence="3" id="KW-0949">S-adenosyl-L-methionine</keyword>
<dbReference type="InterPro" id="IPR016461">
    <property type="entry name" value="COMT-like"/>
</dbReference>
<keyword evidence="8" id="KW-1185">Reference proteome</keyword>
<dbReference type="GO" id="GO:0032259">
    <property type="term" value="P:methylation"/>
    <property type="evidence" value="ECO:0007669"/>
    <property type="project" value="UniProtKB-KW"/>
</dbReference>
<dbReference type="InterPro" id="IPR036390">
    <property type="entry name" value="WH_DNA-bd_sf"/>
</dbReference>
<dbReference type="AlphaFoldDB" id="A0A0F6VYR9"/>
<feature type="domain" description="O-methyltransferase dimerisation" evidence="6">
    <location>
        <begin position="13"/>
        <end position="86"/>
    </location>
</feature>
<evidence type="ECO:0000313" key="7">
    <source>
        <dbReference type="EMBL" id="AKF03056.1"/>
    </source>
</evidence>
<dbReference type="InterPro" id="IPR012967">
    <property type="entry name" value="COMT_dimerisation"/>
</dbReference>
<evidence type="ECO:0000259" key="5">
    <source>
        <dbReference type="Pfam" id="PF00891"/>
    </source>
</evidence>
<dbReference type="InterPro" id="IPR029063">
    <property type="entry name" value="SAM-dependent_MTases_sf"/>
</dbReference>
<protein>
    <submittedName>
        <fullName evidence="7">O-methyltransferase</fullName>
    </submittedName>
</protein>
<evidence type="ECO:0000259" key="6">
    <source>
        <dbReference type="Pfam" id="PF08100"/>
    </source>
</evidence>
<dbReference type="KEGG" id="samy:DB32_000205"/>
<dbReference type="STRING" id="927083.DB32_000205"/>
<dbReference type="PANTHER" id="PTHR43712:SF2">
    <property type="entry name" value="O-METHYLTRANSFERASE CICE"/>
    <property type="match status" value="1"/>
</dbReference>
<dbReference type="PIRSF" id="PIRSF005739">
    <property type="entry name" value="O-mtase"/>
    <property type="match status" value="1"/>
</dbReference>
<dbReference type="PROSITE" id="PS51683">
    <property type="entry name" value="SAM_OMT_II"/>
    <property type="match status" value="1"/>
</dbReference>
<dbReference type="SUPFAM" id="SSF46785">
    <property type="entry name" value="Winged helix' DNA-binding domain"/>
    <property type="match status" value="1"/>
</dbReference>
<sequence length="346" mass="37672">MNDTMPAHLRLSQMILALWVPQAIHAAAELGIADTLSAGPQRARELAARIGADRDATERLLRALAVLGVLELQGDRFALTEIGRCLETDSPSSRRAWSRLMGGREVWERWGRLVDCVRTGRMAARIDDEGVSASEHFDEMGMDPASAAVFHRAMVEMTRTSAPDIVRAIDLAGARTIVDVGGGSGALLAALLEAHPALRGSVLDLAHAREGALALFAERGLADRASFVAGDFFSEAPPRADVLVIKSVIHDWDDERALRILARCREAMDAQTRLVLIEPPSPDAPSTTSPLAWITAFSDLNMLVNTGGRERTHREYVALLERAELRVARVGDAGFWKTYEAVRARA</sequence>
<keyword evidence="1 7" id="KW-0489">Methyltransferase</keyword>
<dbReference type="Gene3D" id="3.40.50.150">
    <property type="entry name" value="Vaccinia Virus protein VP39"/>
    <property type="match status" value="1"/>
</dbReference>
<proteinExistence type="predicted"/>
<dbReference type="Gene3D" id="1.10.10.10">
    <property type="entry name" value="Winged helix-like DNA-binding domain superfamily/Winged helix DNA-binding domain"/>
    <property type="match status" value="1"/>
</dbReference>
<dbReference type="Gene3D" id="1.10.287.1350">
    <property type="match status" value="1"/>
</dbReference>
<name>A0A0F6VYR9_9BACT</name>
<feature type="active site" description="Proton acceptor" evidence="4">
    <location>
        <position position="250"/>
    </location>
</feature>